<dbReference type="Proteomes" id="UP000253918">
    <property type="component" value="Unassembled WGS sequence"/>
</dbReference>
<accession>A0A369VRX8</accession>
<dbReference type="OrthoDB" id="7558813at2"/>
<organism evidence="1 2">
    <name type="scientific">Sphingomonas aracearum</name>
    <dbReference type="NCBI Taxonomy" id="2283317"/>
    <lineage>
        <taxon>Bacteria</taxon>
        <taxon>Pseudomonadati</taxon>
        <taxon>Pseudomonadota</taxon>
        <taxon>Alphaproteobacteria</taxon>
        <taxon>Sphingomonadales</taxon>
        <taxon>Sphingomonadaceae</taxon>
        <taxon>Sphingomonas</taxon>
    </lineage>
</organism>
<proteinExistence type="predicted"/>
<gene>
    <name evidence="1" type="ORF">DVW87_16680</name>
</gene>
<comment type="caution">
    <text evidence="1">The sequence shown here is derived from an EMBL/GenBank/DDBJ whole genome shotgun (WGS) entry which is preliminary data.</text>
</comment>
<sequence length="87" mass="9649">MDQCDLFGDPLPPPEPEQVVELHLPPLAAPCGFRNRSNNPCQRLARDPVRLDGRELRSHGRLLLHCPMECFNGASAEETPTFAEAAE</sequence>
<keyword evidence="2" id="KW-1185">Reference proteome</keyword>
<dbReference type="RefSeq" id="WP_114688938.1">
    <property type="nucleotide sequence ID" value="NZ_QQNB01000005.1"/>
</dbReference>
<evidence type="ECO:0000313" key="2">
    <source>
        <dbReference type="Proteomes" id="UP000253918"/>
    </source>
</evidence>
<name>A0A369VRX8_9SPHN</name>
<evidence type="ECO:0000313" key="1">
    <source>
        <dbReference type="EMBL" id="RDE04267.1"/>
    </source>
</evidence>
<reference evidence="1 2" key="1">
    <citation type="submission" date="2018-07" db="EMBL/GenBank/DDBJ databases">
        <title>a novel species of Sphingomonas isolated from the rhizosphere soil of Araceae plant.</title>
        <authorList>
            <person name="Zhiyong W."/>
            <person name="Qinglan Z."/>
            <person name="Zhiwei F."/>
            <person name="Ding X."/>
            <person name="Gejiao W."/>
            <person name="Shixue Z."/>
        </authorList>
    </citation>
    <scope>NUCLEOTIDE SEQUENCE [LARGE SCALE GENOMIC DNA]</scope>
    <source>
        <strain evidence="1 2">WZY 27</strain>
    </source>
</reference>
<dbReference type="AlphaFoldDB" id="A0A369VRX8"/>
<dbReference type="EMBL" id="QQNB01000005">
    <property type="protein sequence ID" value="RDE04267.1"/>
    <property type="molecule type" value="Genomic_DNA"/>
</dbReference>
<protein>
    <submittedName>
        <fullName evidence="1">Uncharacterized protein</fullName>
    </submittedName>
</protein>